<accession>A0AAJ5VUT1</accession>
<dbReference type="Proteomes" id="UP001217476">
    <property type="component" value="Chromosome"/>
</dbReference>
<sequence>MMVDIAGQKVDTDDPCAVASALRVARLQIATGGGVVVTRFGDDEVRFSSANLDRIDRLIVDYDGQCAVKNGKPRIRRAARRFTYL</sequence>
<protein>
    <submittedName>
        <fullName evidence="1">Uncharacterized protein</fullName>
    </submittedName>
</protein>
<dbReference type="AlphaFoldDB" id="A0AAJ5VUT1"/>
<gene>
    <name evidence="1" type="ORF">P0Y65_20660</name>
</gene>
<name>A0AAJ5VUT1_9HYPH</name>
<dbReference type="EMBL" id="CP119312">
    <property type="protein sequence ID" value="WEK04555.1"/>
    <property type="molecule type" value="Genomic_DNA"/>
</dbReference>
<organism evidence="1 2">
    <name type="scientific">Candidatus Devosia phytovorans</name>
    <dbReference type="NCBI Taxonomy" id="3121372"/>
    <lineage>
        <taxon>Bacteria</taxon>
        <taxon>Pseudomonadati</taxon>
        <taxon>Pseudomonadota</taxon>
        <taxon>Alphaproteobacteria</taxon>
        <taxon>Hyphomicrobiales</taxon>
        <taxon>Devosiaceae</taxon>
        <taxon>Devosia</taxon>
    </lineage>
</organism>
<dbReference type="GO" id="GO:0019058">
    <property type="term" value="P:viral life cycle"/>
    <property type="evidence" value="ECO:0007669"/>
    <property type="project" value="InterPro"/>
</dbReference>
<proteinExistence type="predicted"/>
<dbReference type="InterPro" id="IPR036626">
    <property type="entry name" value="GpW_sf"/>
</dbReference>
<reference evidence="1" key="1">
    <citation type="submission" date="2023-03" db="EMBL/GenBank/DDBJ databases">
        <title>Andean soil-derived lignocellulolytic bacterial consortium as a source of novel taxa and putative plastic-active enzymes.</title>
        <authorList>
            <person name="Diaz-Garcia L."/>
            <person name="Chuvochina M."/>
            <person name="Feuerriegel G."/>
            <person name="Bunk B."/>
            <person name="Sproer C."/>
            <person name="Streit W.R."/>
            <person name="Rodriguez L.M."/>
            <person name="Overmann J."/>
            <person name="Jimenez D.J."/>
        </authorList>
    </citation>
    <scope>NUCLEOTIDE SEQUENCE</scope>
    <source>
        <strain evidence="1">MAG 4196</strain>
    </source>
</reference>
<evidence type="ECO:0000313" key="2">
    <source>
        <dbReference type="Proteomes" id="UP001217476"/>
    </source>
</evidence>
<evidence type="ECO:0000313" key="1">
    <source>
        <dbReference type="EMBL" id="WEK04555.1"/>
    </source>
</evidence>
<dbReference type="Gene3D" id="3.30.1580.10">
    <property type="entry name" value="Head-to-tail joining protein W"/>
    <property type="match status" value="1"/>
</dbReference>